<evidence type="ECO:0000313" key="3">
    <source>
        <dbReference type="Proteomes" id="UP000298285"/>
    </source>
</evidence>
<dbReference type="PANTHER" id="PTHR48094:SF5">
    <property type="entry name" value="PROTEIN DJ-1 HOMOLOG"/>
    <property type="match status" value="1"/>
</dbReference>
<accession>A0A4Y9IT73</accession>
<dbReference type="Proteomes" id="UP000298285">
    <property type="component" value="Unassembled WGS sequence"/>
</dbReference>
<dbReference type="EMBL" id="SPPK01000001">
    <property type="protein sequence ID" value="TFU90924.1"/>
    <property type="molecule type" value="Genomic_DNA"/>
</dbReference>
<evidence type="ECO:0000259" key="1">
    <source>
        <dbReference type="Pfam" id="PF01965"/>
    </source>
</evidence>
<dbReference type="InterPro" id="IPR029062">
    <property type="entry name" value="Class_I_gatase-like"/>
</dbReference>
<dbReference type="GO" id="GO:0005737">
    <property type="term" value="C:cytoplasm"/>
    <property type="evidence" value="ECO:0007669"/>
    <property type="project" value="TreeGrafter"/>
</dbReference>
<name>A0A4Y9IT73_9BACT</name>
<dbReference type="RefSeq" id="WP_135103950.1">
    <property type="nucleotide sequence ID" value="NZ_JADGKW010000001.1"/>
</dbReference>
<dbReference type="OrthoDB" id="9803764at2"/>
<dbReference type="CDD" id="cd03135">
    <property type="entry name" value="GATase1_DJ-1"/>
    <property type="match status" value="1"/>
</dbReference>
<gene>
    <name evidence="2" type="ORF">E4T88_02790</name>
</gene>
<proteinExistence type="predicted"/>
<reference evidence="2 3" key="1">
    <citation type="submission" date="2019-03" db="EMBL/GenBank/DDBJ databases">
        <title>Diversity of the mouse oral microbiome.</title>
        <authorList>
            <person name="Joseph S."/>
            <person name="Aduse-Opoku J."/>
            <person name="Curtis M."/>
            <person name="Wade W."/>
            <person name="Hashim A."/>
        </authorList>
    </citation>
    <scope>NUCLEOTIDE SEQUENCE [LARGE SCALE GENOMIC DNA]</scope>
    <source>
        <strain evidence="2 3">P11</strain>
    </source>
</reference>
<dbReference type="InterPro" id="IPR050325">
    <property type="entry name" value="Prot/Nucl_acid_deglycase"/>
</dbReference>
<dbReference type="SUPFAM" id="SSF52317">
    <property type="entry name" value="Class I glutamine amidotransferase-like"/>
    <property type="match status" value="1"/>
</dbReference>
<dbReference type="Gene3D" id="3.40.50.880">
    <property type="match status" value="1"/>
</dbReference>
<dbReference type="AlphaFoldDB" id="A0A4Y9IT73"/>
<dbReference type="InterPro" id="IPR002818">
    <property type="entry name" value="DJ-1/PfpI"/>
</dbReference>
<evidence type="ECO:0000313" key="2">
    <source>
        <dbReference type="EMBL" id="TFU90924.1"/>
    </source>
</evidence>
<organism evidence="2 3">
    <name type="scientific">Dysgonomonas mossii</name>
    <dbReference type="NCBI Taxonomy" id="163665"/>
    <lineage>
        <taxon>Bacteria</taxon>
        <taxon>Pseudomonadati</taxon>
        <taxon>Bacteroidota</taxon>
        <taxon>Bacteroidia</taxon>
        <taxon>Bacteroidales</taxon>
        <taxon>Dysgonomonadaceae</taxon>
        <taxon>Dysgonomonas</taxon>
    </lineage>
</organism>
<dbReference type="PANTHER" id="PTHR48094">
    <property type="entry name" value="PROTEIN/NUCLEIC ACID DEGLYCASE DJ-1-RELATED"/>
    <property type="match status" value="1"/>
</dbReference>
<feature type="domain" description="DJ-1/PfpI" evidence="1">
    <location>
        <begin position="4"/>
        <end position="178"/>
    </location>
</feature>
<dbReference type="Pfam" id="PF01965">
    <property type="entry name" value="DJ-1_PfpI"/>
    <property type="match status" value="1"/>
</dbReference>
<comment type="caution">
    <text evidence="2">The sequence shown here is derived from an EMBL/GenBank/DDBJ whole genome shotgun (WGS) entry which is preliminary data.</text>
</comment>
<sequence length="195" mass="21936">MQNKKVLVFLAKAFETMEFSVFIDVIGWARVCYGHGLFVETCAFTKEVISTFNVPIRVDKTIEEINVDEYAALAIPGGFGEFGFYEEAYDERFLDLIKDFDAKNKIIAIVCTGALPLGKSGILKDRKATTYHLNNGYRQKELKEFGVNVVNERIVVDGKIITSYCPETAPTVAFELLKMLTSEEEMTVVKKAMGF</sequence>
<protein>
    <submittedName>
        <fullName evidence="2">DJ-1/PfpI family protein</fullName>
    </submittedName>
</protein>